<evidence type="ECO:0000313" key="3">
    <source>
        <dbReference type="EMBL" id="CAF4743185.1"/>
    </source>
</evidence>
<dbReference type="EMBL" id="CAJOBZ010000001">
    <property type="protein sequence ID" value="CAF4743185.1"/>
    <property type="molecule type" value="Genomic_DNA"/>
</dbReference>
<protein>
    <recommendedName>
        <fullName evidence="2">OCIA domain-containing protein</fullName>
    </recommendedName>
</protein>
<dbReference type="PANTHER" id="PTHR13336:SF3">
    <property type="entry name" value="OCIA DOMAIN-CONTAINING PROTEIN 1"/>
    <property type="match status" value="1"/>
</dbReference>
<evidence type="ECO:0000313" key="4">
    <source>
        <dbReference type="Proteomes" id="UP000663880"/>
    </source>
</evidence>
<comment type="caution">
    <text evidence="3">The sequence shown here is derived from an EMBL/GenBank/DDBJ whole genome shotgun (WGS) entry which is preliminary data.</text>
</comment>
<dbReference type="AlphaFoldDB" id="A0A821KYR3"/>
<proteinExistence type="predicted"/>
<reference evidence="3" key="1">
    <citation type="submission" date="2021-02" db="EMBL/GenBank/DDBJ databases">
        <authorList>
            <person name="Steward A R."/>
        </authorList>
    </citation>
    <scope>NUCLEOTIDE SEQUENCE</scope>
</reference>
<dbReference type="Proteomes" id="UP000663880">
    <property type="component" value="Unassembled WGS sequence"/>
</dbReference>
<sequence length="252" mass="28181">MSGSNKNEKKEEDCSCYAESRTKKTCPPVRNVTHPLRYYEFSPDELKALEECDKESFYQRCLPFSTLFATVTYAAVKYGHFKPNPRFGAFPKVTLAVIVGYFLGKLSYQQACAEKLMALPGSYIGQLLRERKEGKFSATRAPAPPTMFGAAPGDIYSDAGPGNSLDLDTDRPLFSEDSFNATSEFGKPLEPELSPARPVQSYDELRRRNRGEYNDARQDPYKVDPNSAPVVTRPSPRPANPSVTNKYGDEME</sequence>
<dbReference type="GO" id="GO:0005768">
    <property type="term" value="C:endosome"/>
    <property type="evidence" value="ECO:0007669"/>
    <property type="project" value="TreeGrafter"/>
</dbReference>
<dbReference type="InterPro" id="IPR040187">
    <property type="entry name" value="OCAD1/2"/>
</dbReference>
<keyword evidence="4" id="KW-1185">Reference proteome</keyword>
<feature type="compositionally biased region" description="Basic and acidic residues" evidence="1">
    <location>
        <begin position="203"/>
        <end position="222"/>
    </location>
</feature>
<accession>A0A821KYR3</accession>
<evidence type="ECO:0000256" key="1">
    <source>
        <dbReference type="SAM" id="MobiDB-lite"/>
    </source>
</evidence>
<organism evidence="3 4">
    <name type="scientific">Pieris macdunnoughi</name>
    <dbReference type="NCBI Taxonomy" id="345717"/>
    <lineage>
        <taxon>Eukaryota</taxon>
        <taxon>Metazoa</taxon>
        <taxon>Ecdysozoa</taxon>
        <taxon>Arthropoda</taxon>
        <taxon>Hexapoda</taxon>
        <taxon>Insecta</taxon>
        <taxon>Pterygota</taxon>
        <taxon>Neoptera</taxon>
        <taxon>Endopterygota</taxon>
        <taxon>Lepidoptera</taxon>
        <taxon>Glossata</taxon>
        <taxon>Ditrysia</taxon>
        <taxon>Papilionoidea</taxon>
        <taxon>Pieridae</taxon>
        <taxon>Pierinae</taxon>
        <taxon>Pieris</taxon>
    </lineage>
</organism>
<dbReference type="OrthoDB" id="6513616at2759"/>
<dbReference type="InterPro" id="IPR009764">
    <property type="entry name" value="OCIA_dom"/>
</dbReference>
<dbReference type="Pfam" id="PF07051">
    <property type="entry name" value="OCIA"/>
    <property type="match status" value="1"/>
</dbReference>
<evidence type="ECO:0000259" key="2">
    <source>
        <dbReference type="Pfam" id="PF07051"/>
    </source>
</evidence>
<dbReference type="PANTHER" id="PTHR13336">
    <property type="entry name" value="OVARIAN CARCINOMA IMMUNOREACTIVE ANTIGEN"/>
    <property type="match status" value="1"/>
</dbReference>
<name>A0A821KYR3_9NEOP</name>
<feature type="domain" description="OCIA" evidence="2">
    <location>
        <begin position="38"/>
        <end position="122"/>
    </location>
</feature>
<feature type="region of interest" description="Disordered" evidence="1">
    <location>
        <begin position="159"/>
        <end position="252"/>
    </location>
</feature>
<gene>
    <name evidence="3" type="ORF">PMACD_LOCUS163</name>
</gene>